<reference evidence="3" key="1">
    <citation type="submission" date="2020-06" db="EMBL/GenBank/DDBJ databases">
        <title>Nostoc edaphicum CCNP1411 genome.</title>
        <authorList>
            <person name="Fidor A."/>
            <person name="Grabski M."/>
            <person name="Gawor J."/>
            <person name="Gromadka R."/>
            <person name="Wegrzyn G."/>
            <person name="Mazur-Marzec H."/>
        </authorList>
    </citation>
    <scope>NUCLEOTIDE SEQUENCE [LARGE SCALE GENOMIC DNA]</scope>
    <source>
        <strain evidence="3">CCNP1411</strain>
    </source>
</reference>
<gene>
    <name evidence="2" type="ORF">HUN01_18835</name>
</gene>
<dbReference type="EMBL" id="CP054698">
    <property type="protein sequence ID" value="QMS89533.1"/>
    <property type="molecule type" value="Genomic_DNA"/>
</dbReference>
<evidence type="ECO:0000313" key="2">
    <source>
        <dbReference type="EMBL" id="QMS89533.1"/>
    </source>
</evidence>
<dbReference type="KEGG" id="ned:HUN01_18835"/>
<evidence type="ECO:0008006" key="4">
    <source>
        <dbReference type="Google" id="ProtNLM"/>
    </source>
</evidence>
<dbReference type="AlphaFoldDB" id="A0A7D7LBW8"/>
<sequence>MSTTGYAYALQKTSKTKRSPFRKSQTQSDRLLWKSERDRFAENLKNNA</sequence>
<feature type="region of interest" description="Disordered" evidence="1">
    <location>
        <begin position="1"/>
        <end position="32"/>
    </location>
</feature>
<organism evidence="2 3">
    <name type="scientific">Nostoc edaphicum CCNP1411</name>
    <dbReference type="NCBI Taxonomy" id="1472755"/>
    <lineage>
        <taxon>Bacteria</taxon>
        <taxon>Bacillati</taxon>
        <taxon>Cyanobacteriota</taxon>
        <taxon>Cyanophyceae</taxon>
        <taxon>Nostocales</taxon>
        <taxon>Nostocaceae</taxon>
        <taxon>Nostoc</taxon>
    </lineage>
</organism>
<keyword evidence="3" id="KW-1185">Reference proteome</keyword>
<proteinExistence type="predicted"/>
<accession>A0A7D7LBW8</accession>
<name>A0A7D7LBW8_9NOSO</name>
<protein>
    <recommendedName>
        <fullName evidence="4">Transposase</fullName>
    </recommendedName>
</protein>
<dbReference type="Proteomes" id="UP000514713">
    <property type="component" value="Chromosome"/>
</dbReference>
<evidence type="ECO:0000256" key="1">
    <source>
        <dbReference type="SAM" id="MobiDB-lite"/>
    </source>
</evidence>
<dbReference type="RefSeq" id="WP_181932530.1">
    <property type="nucleotide sequence ID" value="NZ_CP054698.1"/>
</dbReference>
<evidence type="ECO:0000313" key="3">
    <source>
        <dbReference type="Proteomes" id="UP000514713"/>
    </source>
</evidence>